<evidence type="ECO:0000313" key="1">
    <source>
        <dbReference type="EMBL" id="KAG9343321.1"/>
    </source>
</evidence>
<name>A0A8T2NW50_9TELE</name>
<dbReference type="EMBL" id="JAFBMS010000024">
    <property type="protein sequence ID" value="KAG9343321.1"/>
    <property type="molecule type" value="Genomic_DNA"/>
</dbReference>
<comment type="caution">
    <text evidence="1">The sequence shown here is derived from an EMBL/GenBank/DDBJ whole genome shotgun (WGS) entry which is preliminary data.</text>
</comment>
<accession>A0A8T2NW50</accession>
<protein>
    <submittedName>
        <fullName evidence="1">Uncharacterized protein</fullName>
    </submittedName>
</protein>
<gene>
    <name evidence="1" type="ORF">JZ751_014302</name>
</gene>
<keyword evidence="2" id="KW-1185">Reference proteome</keyword>
<reference evidence="1" key="1">
    <citation type="thesis" date="2021" institute="BYU ScholarsArchive" country="Provo, UT, USA">
        <title>Applications of and Algorithms for Genome Assembly and Genomic Analyses with an Emphasis on Marine Teleosts.</title>
        <authorList>
            <person name="Pickett B.D."/>
        </authorList>
    </citation>
    <scope>NUCLEOTIDE SEQUENCE</scope>
    <source>
        <strain evidence="1">HI-2016</strain>
    </source>
</reference>
<organism evidence="1 2">
    <name type="scientific">Albula glossodonta</name>
    <name type="common">roundjaw bonefish</name>
    <dbReference type="NCBI Taxonomy" id="121402"/>
    <lineage>
        <taxon>Eukaryota</taxon>
        <taxon>Metazoa</taxon>
        <taxon>Chordata</taxon>
        <taxon>Craniata</taxon>
        <taxon>Vertebrata</taxon>
        <taxon>Euteleostomi</taxon>
        <taxon>Actinopterygii</taxon>
        <taxon>Neopterygii</taxon>
        <taxon>Teleostei</taxon>
        <taxon>Albuliformes</taxon>
        <taxon>Albulidae</taxon>
        <taxon>Albula</taxon>
    </lineage>
</organism>
<proteinExistence type="predicted"/>
<dbReference type="AlphaFoldDB" id="A0A8T2NW50"/>
<sequence>MIWQGKGGQLGLRHWLLKVPRAVLRLARLWGGLQQISDSAVKAKRIRRIRSRVSVTPGLLPPWIRQSGASPAHQREETPPPFAMERVSALHMWWMAQSSAPARGRCEREEDGIWGLPLLG</sequence>
<dbReference type="Proteomes" id="UP000824540">
    <property type="component" value="Unassembled WGS sequence"/>
</dbReference>
<evidence type="ECO:0000313" key="2">
    <source>
        <dbReference type="Proteomes" id="UP000824540"/>
    </source>
</evidence>